<dbReference type="InterPro" id="IPR022742">
    <property type="entry name" value="Hydrolase_4"/>
</dbReference>
<dbReference type="InterPro" id="IPR029058">
    <property type="entry name" value="AB_hydrolase_fold"/>
</dbReference>
<gene>
    <name evidence="2" type="ORF">Poly30_10630</name>
</gene>
<organism evidence="2 3">
    <name type="scientific">Saltatorellus ferox</name>
    <dbReference type="NCBI Taxonomy" id="2528018"/>
    <lineage>
        <taxon>Bacteria</taxon>
        <taxon>Pseudomonadati</taxon>
        <taxon>Planctomycetota</taxon>
        <taxon>Planctomycetia</taxon>
        <taxon>Planctomycetia incertae sedis</taxon>
        <taxon>Saltatorellus</taxon>
    </lineage>
</organism>
<proteinExistence type="predicted"/>
<dbReference type="AlphaFoldDB" id="A0A518ENA0"/>
<keyword evidence="2" id="KW-0378">Hydrolase</keyword>
<name>A0A518ENA0_9BACT</name>
<dbReference type="SUPFAM" id="SSF53474">
    <property type="entry name" value="alpha/beta-Hydrolases"/>
    <property type="match status" value="1"/>
</dbReference>
<protein>
    <submittedName>
        <fullName evidence="2">Alpha/beta hydrolase family protein</fullName>
    </submittedName>
</protein>
<dbReference type="PANTHER" id="PTHR12277:SF81">
    <property type="entry name" value="PROTEIN ABHD13"/>
    <property type="match status" value="1"/>
</dbReference>
<dbReference type="OrthoDB" id="9777090at2"/>
<dbReference type="Pfam" id="PF12146">
    <property type="entry name" value="Hydrolase_4"/>
    <property type="match status" value="1"/>
</dbReference>
<dbReference type="Proteomes" id="UP000320390">
    <property type="component" value="Chromosome"/>
</dbReference>
<dbReference type="RefSeq" id="WP_145194975.1">
    <property type="nucleotide sequence ID" value="NZ_CP036434.1"/>
</dbReference>
<reference evidence="2 3" key="1">
    <citation type="submission" date="2019-02" db="EMBL/GenBank/DDBJ databases">
        <title>Deep-cultivation of Planctomycetes and their phenomic and genomic characterization uncovers novel biology.</title>
        <authorList>
            <person name="Wiegand S."/>
            <person name="Jogler M."/>
            <person name="Boedeker C."/>
            <person name="Pinto D."/>
            <person name="Vollmers J."/>
            <person name="Rivas-Marin E."/>
            <person name="Kohn T."/>
            <person name="Peeters S.H."/>
            <person name="Heuer A."/>
            <person name="Rast P."/>
            <person name="Oberbeckmann S."/>
            <person name="Bunk B."/>
            <person name="Jeske O."/>
            <person name="Meyerdierks A."/>
            <person name="Storesund J.E."/>
            <person name="Kallscheuer N."/>
            <person name="Luecker S."/>
            <person name="Lage O.M."/>
            <person name="Pohl T."/>
            <person name="Merkel B.J."/>
            <person name="Hornburger P."/>
            <person name="Mueller R.-W."/>
            <person name="Bruemmer F."/>
            <person name="Labrenz M."/>
            <person name="Spormann A.M."/>
            <person name="Op den Camp H."/>
            <person name="Overmann J."/>
            <person name="Amann R."/>
            <person name="Jetten M.S.M."/>
            <person name="Mascher T."/>
            <person name="Medema M.H."/>
            <person name="Devos D.P."/>
            <person name="Kaster A.-K."/>
            <person name="Ovreas L."/>
            <person name="Rohde M."/>
            <person name="Galperin M.Y."/>
            <person name="Jogler C."/>
        </authorList>
    </citation>
    <scope>NUCLEOTIDE SEQUENCE [LARGE SCALE GENOMIC DNA]</scope>
    <source>
        <strain evidence="2 3">Poly30</strain>
    </source>
</reference>
<keyword evidence="3" id="KW-1185">Reference proteome</keyword>
<dbReference type="Gene3D" id="3.40.50.1820">
    <property type="entry name" value="alpha/beta hydrolase"/>
    <property type="match status" value="1"/>
</dbReference>
<dbReference type="EMBL" id="CP036434">
    <property type="protein sequence ID" value="QDV05565.1"/>
    <property type="molecule type" value="Genomic_DNA"/>
</dbReference>
<evidence type="ECO:0000313" key="2">
    <source>
        <dbReference type="EMBL" id="QDV05565.1"/>
    </source>
</evidence>
<accession>A0A518ENA0</accession>
<sequence length="270" mass="29071">MIFVALGTALGAVAVHHGALWSVQRRLIFPGAYMGAGEVPRRPDVERLSVSHAAGQTHGYLLRAPEPSGGLVVYAHGNAEYAADWIFDAQPYTAAGFHFLCLEYRGFADCDGTPSERGIVEDSVALIDQLLAREDLAIDPAQLVYHGRSVGGGVISAVARTRPPARLILEATFSSVHSMSSGYFAPRYLVRDPLDVRGLLAGNFTGPVLLLHSQVDEVIPFAQFGLNREAAEAAAKGDPARLQTVIHERMGHNDSWLFEDPALLARFATG</sequence>
<dbReference type="GO" id="GO:0016787">
    <property type="term" value="F:hydrolase activity"/>
    <property type="evidence" value="ECO:0007669"/>
    <property type="project" value="UniProtKB-KW"/>
</dbReference>
<dbReference type="PANTHER" id="PTHR12277">
    <property type="entry name" value="ALPHA/BETA HYDROLASE DOMAIN-CONTAINING PROTEIN"/>
    <property type="match status" value="1"/>
</dbReference>
<evidence type="ECO:0000313" key="3">
    <source>
        <dbReference type="Proteomes" id="UP000320390"/>
    </source>
</evidence>
<feature type="domain" description="Serine aminopeptidase S33" evidence="1">
    <location>
        <begin position="70"/>
        <end position="179"/>
    </location>
</feature>
<evidence type="ECO:0000259" key="1">
    <source>
        <dbReference type="Pfam" id="PF12146"/>
    </source>
</evidence>